<keyword evidence="6" id="KW-1185">Reference proteome</keyword>
<feature type="non-terminal residue" evidence="5">
    <location>
        <position position="1"/>
    </location>
</feature>
<evidence type="ECO:0000313" key="6">
    <source>
        <dbReference type="Proteomes" id="UP000324897"/>
    </source>
</evidence>
<comment type="caution">
    <text evidence="5">The sequence shown here is derived from an EMBL/GenBank/DDBJ whole genome shotgun (WGS) entry which is preliminary data.</text>
</comment>
<evidence type="ECO:0000256" key="3">
    <source>
        <dbReference type="ARBA" id="ARBA00022833"/>
    </source>
</evidence>
<accession>A0A5J9VQD8</accession>
<dbReference type="InterPro" id="IPR002219">
    <property type="entry name" value="PKC_DAG/PE"/>
</dbReference>
<evidence type="ECO:0000313" key="5">
    <source>
        <dbReference type="EMBL" id="TVU38018.1"/>
    </source>
</evidence>
<keyword evidence="2" id="KW-0677">Repeat</keyword>
<dbReference type="AlphaFoldDB" id="A0A5J9VQD8"/>
<dbReference type="OrthoDB" id="581077at2759"/>
<dbReference type="SMART" id="SM00109">
    <property type="entry name" value="C1"/>
    <property type="match status" value="2"/>
</dbReference>
<dbReference type="EMBL" id="RWGY01000007">
    <property type="protein sequence ID" value="TVU38018.1"/>
    <property type="molecule type" value="Genomic_DNA"/>
</dbReference>
<sequence length="169" mass="18589">MAADANARIVCHFYHPQHLVASYSYSEASTCSCAACECIVTGAGYRCEECDFNIHEACYQGLPLSATFDKHKEHDFTLTLLGSSWRCAVCNESSHAGRYMYLCQPCNYGVHPRCTTLLAERGRRRGRTRRAIMVGLRIGVFGFRVADLMSTGGAMSSVLDVVDVAIGNM</sequence>
<dbReference type="InterPro" id="IPR046349">
    <property type="entry name" value="C1-like_sf"/>
</dbReference>
<evidence type="ECO:0000259" key="4">
    <source>
        <dbReference type="PROSITE" id="PS50081"/>
    </source>
</evidence>
<proteinExistence type="predicted"/>
<dbReference type="Pfam" id="PF03107">
    <property type="entry name" value="C1_2"/>
    <property type="match status" value="1"/>
</dbReference>
<keyword evidence="1" id="KW-0479">Metal-binding</keyword>
<dbReference type="Gene3D" id="3.30.60.20">
    <property type="match status" value="2"/>
</dbReference>
<reference evidence="5 6" key="1">
    <citation type="journal article" date="2019" name="Sci. Rep.">
        <title>A high-quality genome of Eragrostis curvula grass provides insights into Poaceae evolution and supports new strategies to enhance forage quality.</title>
        <authorList>
            <person name="Carballo J."/>
            <person name="Santos B.A.C.M."/>
            <person name="Zappacosta D."/>
            <person name="Garbus I."/>
            <person name="Selva J.P."/>
            <person name="Gallo C.A."/>
            <person name="Diaz A."/>
            <person name="Albertini E."/>
            <person name="Caccamo M."/>
            <person name="Echenique V."/>
        </authorList>
    </citation>
    <scope>NUCLEOTIDE SEQUENCE [LARGE SCALE GENOMIC DNA]</scope>
    <source>
        <strain evidence="6">cv. Victoria</strain>
        <tissue evidence="5">Leaf</tissue>
    </source>
</reference>
<dbReference type="PANTHER" id="PTHR47841">
    <property type="entry name" value="DIACYLGLYCEROL KINASE THETA-LIKE-RELATED"/>
    <property type="match status" value="1"/>
</dbReference>
<feature type="domain" description="Phorbol-ester/DAG-type" evidence="4">
    <location>
        <begin position="17"/>
        <end position="66"/>
    </location>
</feature>
<dbReference type="Proteomes" id="UP000324897">
    <property type="component" value="Chromosome 4"/>
</dbReference>
<keyword evidence="3" id="KW-0862">Zinc</keyword>
<dbReference type="GO" id="GO:0046872">
    <property type="term" value="F:metal ion binding"/>
    <property type="evidence" value="ECO:0007669"/>
    <property type="project" value="UniProtKB-KW"/>
</dbReference>
<dbReference type="Gramene" id="TVU38018">
    <property type="protein sequence ID" value="TVU38018"/>
    <property type="gene ID" value="EJB05_11365"/>
</dbReference>
<gene>
    <name evidence="5" type="ORF">EJB05_11365</name>
</gene>
<dbReference type="SUPFAM" id="SSF57889">
    <property type="entry name" value="Cysteine-rich domain"/>
    <property type="match status" value="1"/>
</dbReference>
<feature type="domain" description="Phorbol-ester/DAG-type" evidence="4">
    <location>
        <begin position="73"/>
        <end position="122"/>
    </location>
</feature>
<protein>
    <recommendedName>
        <fullName evidence="4">Phorbol-ester/DAG-type domain-containing protein</fullName>
    </recommendedName>
</protein>
<dbReference type="PANTHER" id="PTHR47841:SF2">
    <property type="entry name" value="OS07G0609800 PROTEIN"/>
    <property type="match status" value="1"/>
</dbReference>
<organism evidence="5 6">
    <name type="scientific">Eragrostis curvula</name>
    <name type="common">weeping love grass</name>
    <dbReference type="NCBI Taxonomy" id="38414"/>
    <lineage>
        <taxon>Eukaryota</taxon>
        <taxon>Viridiplantae</taxon>
        <taxon>Streptophyta</taxon>
        <taxon>Embryophyta</taxon>
        <taxon>Tracheophyta</taxon>
        <taxon>Spermatophyta</taxon>
        <taxon>Magnoliopsida</taxon>
        <taxon>Liliopsida</taxon>
        <taxon>Poales</taxon>
        <taxon>Poaceae</taxon>
        <taxon>PACMAD clade</taxon>
        <taxon>Chloridoideae</taxon>
        <taxon>Eragrostideae</taxon>
        <taxon>Eragrostidinae</taxon>
        <taxon>Eragrostis</taxon>
    </lineage>
</organism>
<evidence type="ECO:0000256" key="1">
    <source>
        <dbReference type="ARBA" id="ARBA00022723"/>
    </source>
</evidence>
<name>A0A5J9VQD8_9POAL</name>
<evidence type="ECO:0000256" key="2">
    <source>
        <dbReference type="ARBA" id="ARBA00022737"/>
    </source>
</evidence>
<dbReference type="PROSITE" id="PS50081">
    <property type="entry name" value="ZF_DAG_PE_2"/>
    <property type="match status" value="2"/>
</dbReference>
<dbReference type="InterPro" id="IPR004146">
    <property type="entry name" value="DC1"/>
</dbReference>